<evidence type="ECO:0000313" key="2">
    <source>
        <dbReference type="Proteomes" id="UP001258017"/>
    </source>
</evidence>
<protein>
    <submittedName>
        <fullName evidence="1">Uncharacterized protein</fullName>
    </submittedName>
</protein>
<accession>A0AAD9RBP9</accession>
<name>A0AAD9RBP9_9HYME</name>
<reference evidence="1" key="1">
    <citation type="submission" date="2021-08" db="EMBL/GenBank/DDBJ databases">
        <authorList>
            <person name="Misof B."/>
            <person name="Oliver O."/>
            <person name="Podsiadlowski L."/>
            <person name="Donath A."/>
            <person name="Peters R."/>
            <person name="Mayer C."/>
            <person name="Rust J."/>
            <person name="Gunkel S."/>
            <person name="Lesny P."/>
            <person name="Martin S."/>
            <person name="Oeyen J.P."/>
            <person name="Petersen M."/>
            <person name="Panagiotis P."/>
            <person name="Wilbrandt J."/>
            <person name="Tanja T."/>
        </authorList>
    </citation>
    <scope>NUCLEOTIDE SEQUENCE</scope>
    <source>
        <strain evidence="1">GBR_01_08_01A</strain>
        <tissue evidence="1">Thorax + abdomen</tissue>
    </source>
</reference>
<dbReference type="AlphaFoldDB" id="A0AAD9RBP9"/>
<dbReference type="Proteomes" id="UP001258017">
    <property type="component" value="Unassembled WGS sequence"/>
</dbReference>
<comment type="caution">
    <text evidence="1">The sequence shown here is derived from an EMBL/GenBank/DDBJ whole genome shotgun (WGS) entry which is preliminary data.</text>
</comment>
<organism evidence="1 2">
    <name type="scientific">Odynerus spinipes</name>
    <dbReference type="NCBI Taxonomy" id="1348599"/>
    <lineage>
        <taxon>Eukaryota</taxon>
        <taxon>Metazoa</taxon>
        <taxon>Ecdysozoa</taxon>
        <taxon>Arthropoda</taxon>
        <taxon>Hexapoda</taxon>
        <taxon>Insecta</taxon>
        <taxon>Pterygota</taxon>
        <taxon>Neoptera</taxon>
        <taxon>Endopterygota</taxon>
        <taxon>Hymenoptera</taxon>
        <taxon>Apocrita</taxon>
        <taxon>Aculeata</taxon>
        <taxon>Vespoidea</taxon>
        <taxon>Vespidae</taxon>
        <taxon>Eumeninae</taxon>
        <taxon>Odynerus</taxon>
    </lineage>
</organism>
<proteinExistence type="predicted"/>
<gene>
    <name evidence="1" type="ORF">KPH14_005430</name>
</gene>
<reference evidence="1" key="2">
    <citation type="journal article" date="2023" name="Commun. Biol.">
        <title>Intrasexual cuticular hydrocarbon dimorphism in a wasp sheds light on hydrocarbon biosynthesis genes in Hymenoptera.</title>
        <authorList>
            <person name="Moris V.C."/>
            <person name="Podsiadlowski L."/>
            <person name="Martin S."/>
            <person name="Oeyen J.P."/>
            <person name="Donath A."/>
            <person name="Petersen M."/>
            <person name="Wilbrandt J."/>
            <person name="Misof B."/>
            <person name="Liedtke D."/>
            <person name="Thamm M."/>
            <person name="Scheiner R."/>
            <person name="Schmitt T."/>
            <person name="Niehuis O."/>
        </authorList>
    </citation>
    <scope>NUCLEOTIDE SEQUENCE</scope>
    <source>
        <strain evidence="1">GBR_01_08_01A</strain>
    </source>
</reference>
<evidence type="ECO:0000313" key="1">
    <source>
        <dbReference type="EMBL" id="KAK2576787.1"/>
    </source>
</evidence>
<dbReference type="EMBL" id="JAIFRP010004405">
    <property type="protein sequence ID" value="KAK2576787.1"/>
    <property type="molecule type" value="Genomic_DNA"/>
</dbReference>
<keyword evidence="2" id="KW-1185">Reference proteome</keyword>
<sequence length="153" mass="17692">MKKTSSKRATAVQQDRIIIKKPFGFCCDKKGQDPETHYDRRKPPFKGSLTDVVVGNGGPSLKFRVQDIGPLPYPIHRSTSRVKGAAFLGDCKRCRPPLRWYIEDEIALARDIVARERQAQYNFEMDKNVEIAKQKKQLRMDRKAARRMKIMAR</sequence>